<evidence type="ECO:0000313" key="1">
    <source>
        <dbReference type="EMBL" id="MPN57567.1"/>
    </source>
</evidence>
<comment type="caution">
    <text evidence="1">The sequence shown here is derived from an EMBL/GenBank/DDBJ whole genome shotgun (WGS) entry which is preliminary data.</text>
</comment>
<proteinExistence type="predicted"/>
<sequence length="42" mass="4642">MIQIDKGLESDDEIEVLKGLNEGQEVILSPDENIEEGTIIKS</sequence>
<evidence type="ECO:0008006" key="2">
    <source>
        <dbReference type="Google" id="ProtNLM"/>
    </source>
</evidence>
<organism evidence="1">
    <name type="scientific">bioreactor metagenome</name>
    <dbReference type="NCBI Taxonomy" id="1076179"/>
    <lineage>
        <taxon>unclassified sequences</taxon>
        <taxon>metagenomes</taxon>
        <taxon>ecological metagenomes</taxon>
    </lineage>
</organism>
<reference evidence="1" key="1">
    <citation type="submission" date="2019-08" db="EMBL/GenBank/DDBJ databases">
        <authorList>
            <person name="Kucharzyk K."/>
            <person name="Murdoch R.W."/>
            <person name="Higgins S."/>
            <person name="Loffler F."/>
        </authorList>
    </citation>
    <scope>NUCLEOTIDE SEQUENCE</scope>
</reference>
<dbReference type="AlphaFoldDB" id="A0A645J2D4"/>
<name>A0A645J2D4_9ZZZZ</name>
<dbReference type="EMBL" id="VSSQ01129221">
    <property type="protein sequence ID" value="MPN57567.1"/>
    <property type="molecule type" value="Genomic_DNA"/>
</dbReference>
<accession>A0A645J2D4</accession>
<protein>
    <recommendedName>
        <fullName evidence="2">RND efflux pump membrane fusion protein barrel-sandwich domain-containing protein</fullName>
    </recommendedName>
</protein>
<dbReference type="Gene3D" id="2.40.420.20">
    <property type="match status" value="1"/>
</dbReference>
<gene>
    <name evidence="1" type="ORF">SDC9_205261</name>
</gene>